<dbReference type="GO" id="GO:0005886">
    <property type="term" value="C:plasma membrane"/>
    <property type="evidence" value="ECO:0007669"/>
    <property type="project" value="UniProtKB-SubCell"/>
</dbReference>
<comment type="similarity">
    <text evidence="8 9">Belongs to the MurJ/MviN family.</text>
</comment>
<feature type="transmembrane region" description="Helical" evidence="8">
    <location>
        <begin position="104"/>
        <end position="128"/>
    </location>
</feature>
<evidence type="ECO:0000256" key="1">
    <source>
        <dbReference type="ARBA" id="ARBA00004651"/>
    </source>
</evidence>
<comment type="caution">
    <text evidence="10">The sequence shown here is derived from an EMBL/GenBank/DDBJ whole genome shotgun (WGS) entry which is preliminary data.</text>
</comment>
<dbReference type="GO" id="GO:0015648">
    <property type="term" value="F:lipid-linked peptidoglycan transporter activity"/>
    <property type="evidence" value="ECO:0007669"/>
    <property type="project" value="UniProtKB-UniRule"/>
</dbReference>
<dbReference type="PATRIC" id="fig|1618638.3.peg.1158"/>
<dbReference type="PIRSF" id="PIRSF002869">
    <property type="entry name" value="MviN"/>
    <property type="match status" value="1"/>
</dbReference>
<feature type="transmembrane region" description="Helical" evidence="8">
    <location>
        <begin position="363"/>
        <end position="386"/>
    </location>
</feature>
<evidence type="ECO:0000256" key="3">
    <source>
        <dbReference type="ARBA" id="ARBA00022692"/>
    </source>
</evidence>
<dbReference type="NCBIfam" id="TIGR01695">
    <property type="entry name" value="murJ_mviN"/>
    <property type="match status" value="1"/>
</dbReference>
<comment type="subcellular location">
    <subcellularLocation>
        <location evidence="1 8">Cell membrane</location>
        <topology evidence="1 8">Multi-pass membrane protein</topology>
    </subcellularLocation>
</comment>
<feature type="transmembrane region" description="Helical" evidence="8">
    <location>
        <begin position="494"/>
        <end position="515"/>
    </location>
</feature>
<dbReference type="GO" id="GO:0009252">
    <property type="term" value="P:peptidoglycan biosynthetic process"/>
    <property type="evidence" value="ECO:0007669"/>
    <property type="project" value="UniProtKB-UniRule"/>
</dbReference>
<dbReference type="GO" id="GO:0008360">
    <property type="term" value="P:regulation of cell shape"/>
    <property type="evidence" value="ECO:0007669"/>
    <property type="project" value="UniProtKB-UniRule"/>
</dbReference>
<dbReference type="InterPro" id="IPR051050">
    <property type="entry name" value="Lipid_II_flippase_MurJ/MviN"/>
</dbReference>
<feature type="transmembrane region" description="Helical" evidence="8">
    <location>
        <begin position="206"/>
        <end position="233"/>
    </location>
</feature>
<evidence type="ECO:0000256" key="5">
    <source>
        <dbReference type="ARBA" id="ARBA00022984"/>
    </source>
</evidence>
<organism evidence="10 11">
    <name type="scientific">Candidatus Falkowbacteria bacterium GW2011_GWE1_38_31</name>
    <dbReference type="NCBI Taxonomy" id="1618638"/>
    <lineage>
        <taxon>Bacteria</taxon>
        <taxon>Candidatus Falkowiibacteriota</taxon>
    </lineage>
</organism>
<proteinExistence type="inferred from homology"/>
<dbReference type="PRINTS" id="PR01806">
    <property type="entry name" value="VIRFACTRMVIN"/>
</dbReference>
<dbReference type="Pfam" id="PF03023">
    <property type="entry name" value="MurJ"/>
    <property type="match status" value="1"/>
</dbReference>
<feature type="transmembrane region" description="Helical" evidence="8">
    <location>
        <begin position="422"/>
        <end position="444"/>
    </location>
</feature>
<feature type="transmembrane region" description="Helical" evidence="8">
    <location>
        <begin position="456"/>
        <end position="474"/>
    </location>
</feature>
<dbReference type="EMBL" id="LBUU01000011">
    <property type="protein sequence ID" value="KKQ69658.1"/>
    <property type="molecule type" value="Genomic_DNA"/>
</dbReference>
<evidence type="ECO:0000256" key="6">
    <source>
        <dbReference type="ARBA" id="ARBA00022989"/>
    </source>
</evidence>
<feature type="transmembrane region" description="Helical" evidence="8">
    <location>
        <begin position="291"/>
        <end position="313"/>
    </location>
</feature>
<feature type="transmembrane region" description="Helical" evidence="8">
    <location>
        <begin position="12"/>
        <end position="33"/>
    </location>
</feature>
<gene>
    <name evidence="8" type="primary">murJ</name>
    <name evidence="10" type="ORF">US91_C0011G0028</name>
</gene>
<evidence type="ECO:0000256" key="4">
    <source>
        <dbReference type="ARBA" id="ARBA00022960"/>
    </source>
</evidence>
<reference evidence="10 11" key="1">
    <citation type="journal article" date="2015" name="Nature">
        <title>rRNA introns, odd ribosomes, and small enigmatic genomes across a large radiation of phyla.</title>
        <authorList>
            <person name="Brown C.T."/>
            <person name="Hug L.A."/>
            <person name="Thomas B.C."/>
            <person name="Sharon I."/>
            <person name="Castelle C.J."/>
            <person name="Singh A."/>
            <person name="Wilkins M.J."/>
            <person name="Williams K.H."/>
            <person name="Banfield J.F."/>
        </authorList>
    </citation>
    <scope>NUCLEOTIDE SEQUENCE [LARGE SCALE GENOMIC DNA]</scope>
</reference>
<dbReference type="GO" id="GO:0034204">
    <property type="term" value="P:lipid translocation"/>
    <property type="evidence" value="ECO:0007669"/>
    <property type="project" value="TreeGrafter"/>
</dbReference>
<keyword evidence="8 9" id="KW-0961">Cell wall biogenesis/degradation</keyword>
<keyword evidence="8 9" id="KW-0813">Transport</keyword>
<name>A0A0G0JQ26_9BACT</name>
<comment type="pathway">
    <text evidence="8">Cell wall biogenesis; peptidoglycan biosynthesis.</text>
</comment>
<evidence type="ECO:0000256" key="9">
    <source>
        <dbReference type="PIRNR" id="PIRNR002869"/>
    </source>
</evidence>
<sequence>MIKKLFSGQINSITIAALLVAITSLVSRLLGVFRDRILAGEFGAGDTLDIYYAAFRIPDLIFNLLILGALSAGFIPILSCLIGNSNTECSNIFHRKRNKEAWEFVSIALNILGIVILFLSVLGILFAPQLMSVVAPGYSGEKQALTVNLTRIMFLSPLFLGISSVLGGILQSFKRFFLYSLSPVLYNVGIIIGVIYFVPIWGINGLAWGVVLGAFLHMVLQLPLVYSLGFRYVPKIDLKNKDIRKLGMMTIPRTLSLAISQINLLVTTIIASTLASGSLAIFNFANNLQSLPIGVIGISFAVAAFPTLSAVAFDRKKLIDNFSTTLRNILFFIVPGTVLLLTLRSQITRVILGSGSFDWTATVLTIDTLGFFVISLFAQASLPLLVRVFYARHNSKTPFLIGIACAVLNVVLSYYFSNIFGVSGLALAFSISSIFNFMLLWIALRAEIGEMDENRILISSAKFVMAAIACGIAVQGGKSLTADFFGTATFLSVLAQGLFSGTIGIAVYTAFCSLLKSEELFSFWNSIKRRLPWRKIETGDQGEARGI</sequence>
<accession>A0A0G0JQ26</accession>
<evidence type="ECO:0000256" key="2">
    <source>
        <dbReference type="ARBA" id="ARBA00022475"/>
    </source>
</evidence>
<dbReference type="PANTHER" id="PTHR47019">
    <property type="entry name" value="LIPID II FLIPPASE MURJ"/>
    <property type="match status" value="1"/>
</dbReference>
<feature type="transmembrane region" description="Helical" evidence="8">
    <location>
        <begin position="176"/>
        <end position="200"/>
    </location>
</feature>
<evidence type="ECO:0000256" key="8">
    <source>
        <dbReference type="HAMAP-Rule" id="MF_02078"/>
    </source>
</evidence>
<dbReference type="AlphaFoldDB" id="A0A0G0JQ26"/>
<evidence type="ECO:0000313" key="11">
    <source>
        <dbReference type="Proteomes" id="UP000034022"/>
    </source>
</evidence>
<feature type="transmembrane region" description="Helical" evidence="8">
    <location>
        <begin position="398"/>
        <end position="416"/>
    </location>
</feature>
<keyword evidence="6 8" id="KW-1133">Transmembrane helix</keyword>
<feature type="transmembrane region" description="Helical" evidence="8">
    <location>
        <begin position="325"/>
        <end position="343"/>
    </location>
</feature>
<keyword evidence="5 8" id="KW-0573">Peptidoglycan synthesis</keyword>
<keyword evidence="4 8" id="KW-0133">Cell shape</keyword>
<dbReference type="GO" id="GO:0071555">
    <property type="term" value="P:cell wall organization"/>
    <property type="evidence" value="ECO:0007669"/>
    <property type="project" value="UniProtKB-UniRule"/>
</dbReference>
<dbReference type="InterPro" id="IPR004268">
    <property type="entry name" value="MurJ"/>
</dbReference>
<keyword evidence="3 8" id="KW-0812">Transmembrane</keyword>
<keyword evidence="2 8" id="KW-1003">Cell membrane</keyword>
<evidence type="ECO:0000313" key="10">
    <source>
        <dbReference type="EMBL" id="KKQ69658.1"/>
    </source>
</evidence>
<dbReference type="PANTHER" id="PTHR47019:SF1">
    <property type="entry name" value="LIPID II FLIPPASE MURJ"/>
    <property type="match status" value="1"/>
</dbReference>
<evidence type="ECO:0000256" key="7">
    <source>
        <dbReference type="ARBA" id="ARBA00023136"/>
    </source>
</evidence>
<dbReference type="CDD" id="cd13123">
    <property type="entry name" value="MATE_MurJ_like"/>
    <property type="match status" value="1"/>
</dbReference>
<comment type="function">
    <text evidence="8 9">Involved in peptidoglycan biosynthesis. Transports lipid-linked peptidoglycan precursors from the inner to the outer leaflet of the cytoplasmic membrane.</text>
</comment>
<dbReference type="Proteomes" id="UP000034022">
    <property type="component" value="Unassembled WGS sequence"/>
</dbReference>
<dbReference type="UniPathway" id="UPA00219"/>
<dbReference type="HAMAP" id="MF_02078">
    <property type="entry name" value="MurJ_MviN"/>
    <property type="match status" value="1"/>
</dbReference>
<feature type="transmembrane region" description="Helical" evidence="8">
    <location>
        <begin position="254"/>
        <end position="285"/>
    </location>
</feature>
<feature type="transmembrane region" description="Helical" evidence="8">
    <location>
        <begin position="148"/>
        <end position="169"/>
    </location>
</feature>
<keyword evidence="7 8" id="KW-0472">Membrane</keyword>
<feature type="transmembrane region" description="Helical" evidence="8">
    <location>
        <begin position="60"/>
        <end position="83"/>
    </location>
</feature>
<protein>
    <recommendedName>
        <fullName evidence="8">Probable lipid II flippase MurJ</fullName>
    </recommendedName>
</protein>